<name>A0A6V8H1Q9_TALPI</name>
<evidence type="ECO:0000313" key="2">
    <source>
        <dbReference type="Proteomes" id="UP000053095"/>
    </source>
</evidence>
<dbReference type="EMBL" id="DF933811">
    <property type="protein sequence ID" value="GAM34766.1"/>
    <property type="molecule type" value="Genomic_DNA"/>
</dbReference>
<gene>
    <name evidence="1" type="ORF">TCE0_015r02557</name>
</gene>
<proteinExistence type="predicted"/>
<reference evidence="2" key="1">
    <citation type="journal article" date="2015" name="Genome Announc.">
        <title>Draft genome sequence of Talaromyces cellulolyticus strain Y-94, a source of lignocellulosic biomass-degrading enzymes.</title>
        <authorList>
            <person name="Fujii T."/>
            <person name="Koike H."/>
            <person name="Sawayama S."/>
            <person name="Yano S."/>
            <person name="Inoue H."/>
        </authorList>
    </citation>
    <scope>NUCLEOTIDE SEQUENCE [LARGE SCALE GENOMIC DNA]</scope>
    <source>
        <strain evidence="2">Y-94</strain>
    </source>
</reference>
<evidence type="ECO:0000313" key="1">
    <source>
        <dbReference type="EMBL" id="GAM34766.1"/>
    </source>
</evidence>
<sequence>MEPSIEHTYRLFGHLWLESPEKYLPAEDLKTLRQLEPLILELENRHVPVPNFDLETNFKTFVELEQEVWRSLNVERPQEFLLRPSGTIHAPIACHLNNPTFYTSNPSAQEVYDISNPSICQVSKAGFSSGNAFIFDHIARRDLSEDVRLFYNDELITVHEDFMLSLRRAMTAKIEVCWGKEVCIRMKKLLKLAPLRLWGEFKDVELWLEFDHDNVIRIIVFANHPQYFMYSTGDRFRQTEGRKQDIILSVAAKMANLTIMQNFYEVHHKPSTYGRLKRHELELVKKLEADADTQLKAAFPTKYSDIELIAAKYTEARERLTMSQTIRAGSEQESQWRLNQFCEITQSLSRAATKVCEDELGYPIKRQDAALFVLKSRYWSHSSEWHDLPTPLVEWIQHQDGLKIDGKPISSTDELVTAYYLLRRRNDSYRINPQNPLDILLRVAFMAGCGRPDCGETFAQFIPTDPHREYKRASSARLQKSKNAEWSEYLLRSSAEEREGLRQVVEIICTSCKTQTLRDDAPRWTTENPARYVRPRRACKGCGKNLNQSASVVPAREPVTYWEPVDVSIPTISSSALSAMWSQLKAAGCDPTQYPRRPDIYWSKYNNLEKARMLQGGGSMTVTEVNVESTDDIKAEPKLPTGRRAYAKSRLRPRTVHSMLNE</sequence>
<keyword evidence="2" id="KW-1185">Reference proteome</keyword>
<comment type="caution">
    <text evidence="1">The sequence shown here is derived from an EMBL/GenBank/DDBJ whole genome shotgun (WGS) entry which is preliminary data.</text>
</comment>
<protein>
    <submittedName>
        <fullName evidence="1">Uncharacterized protein</fullName>
    </submittedName>
</protein>
<dbReference type="AlphaFoldDB" id="A0A6V8H1Q9"/>
<accession>A0A6V8H1Q9</accession>
<organism evidence="1 2">
    <name type="scientific">Talaromyces pinophilus</name>
    <name type="common">Penicillium pinophilum</name>
    <dbReference type="NCBI Taxonomy" id="128442"/>
    <lineage>
        <taxon>Eukaryota</taxon>
        <taxon>Fungi</taxon>
        <taxon>Dikarya</taxon>
        <taxon>Ascomycota</taxon>
        <taxon>Pezizomycotina</taxon>
        <taxon>Eurotiomycetes</taxon>
        <taxon>Eurotiomycetidae</taxon>
        <taxon>Eurotiales</taxon>
        <taxon>Trichocomaceae</taxon>
        <taxon>Talaromyces</taxon>
        <taxon>Talaromyces sect. Talaromyces</taxon>
    </lineage>
</organism>
<dbReference type="Proteomes" id="UP000053095">
    <property type="component" value="Unassembled WGS sequence"/>
</dbReference>